<accession>A0AAD7XXU5</accession>
<dbReference type="RefSeq" id="XP_058341861.1">
    <property type="nucleotide sequence ID" value="XM_058487300.1"/>
</dbReference>
<dbReference type="PANTHER" id="PTHR48045">
    <property type="entry name" value="UDP-GLYCOSYLTRANSFERASE 72B1"/>
    <property type="match status" value="1"/>
</dbReference>
<dbReference type="AlphaFoldDB" id="A0AAD7XXU5"/>
<dbReference type="Gene3D" id="3.40.50.2000">
    <property type="entry name" value="Glycogen Phosphorylase B"/>
    <property type="match status" value="1"/>
</dbReference>
<reference evidence="2 3" key="1">
    <citation type="submission" date="2023-03" db="EMBL/GenBank/DDBJ databases">
        <title>Genome sequence of Lichtheimia ornata CBS 291.66.</title>
        <authorList>
            <person name="Mohabir J.T."/>
            <person name="Shea T.P."/>
            <person name="Kurbessoian T."/>
            <person name="Berby B."/>
            <person name="Fontaine J."/>
            <person name="Livny J."/>
            <person name="Gnirke A."/>
            <person name="Stajich J.E."/>
            <person name="Cuomo C.A."/>
        </authorList>
    </citation>
    <scope>NUCLEOTIDE SEQUENCE [LARGE SCALE GENOMIC DNA]</scope>
    <source>
        <strain evidence="2">CBS 291.66</strain>
    </source>
</reference>
<keyword evidence="1" id="KW-0808">Transferase</keyword>
<dbReference type="Proteomes" id="UP001234581">
    <property type="component" value="Unassembled WGS sequence"/>
</dbReference>
<keyword evidence="3" id="KW-1185">Reference proteome</keyword>
<organism evidence="2 3">
    <name type="scientific">Lichtheimia ornata</name>
    <dbReference type="NCBI Taxonomy" id="688661"/>
    <lineage>
        <taxon>Eukaryota</taxon>
        <taxon>Fungi</taxon>
        <taxon>Fungi incertae sedis</taxon>
        <taxon>Mucoromycota</taxon>
        <taxon>Mucoromycotina</taxon>
        <taxon>Mucoromycetes</taxon>
        <taxon>Mucorales</taxon>
        <taxon>Lichtheimiaceae</taxon>
        <taxon>Lichtheimia</taxon>
    </lineage>
</organism>
<sequence length="169" mass="18952">MHAGDDFIGRAPIVPCDEDGFPEGWLKRMGDRVKVVEWAPQIKILDHSATGLFVSHCGWNSLTECFTIAGVPIVGVPFLTDQPMNADMMEHRLRIGCNLWKSATHGIIDCYTVSSILRQTMTDSSLVTRESAMKKLNEQRWSIESGNAIRLLKDFYHESTHVISSSSEK</sequence>
<dbReference type="GO" id="GO:0008194">
    <property type="term" value="F:UDP-glycosyltransferase activity"/>
    <property type="evidence" value="ECO:0007669"/>
    <property type="project" value="InterPro"/>
</dbReference>
<comment type="caution">
    <text evidence="2">The sequence shown here is derived from an EMBL/GenBank/DDBJ whole genome shotgun (WGS) entry which is preliminary data.</text>
</comment>
<dbReference type="SUPFAM" id="SSF53756">
    <property type="entry name" value="UDP-Glycosyltransferase/glycogen phosphorylase"/>
    <property type="match status" value="1"/>
</dbReference>
<dbReference type="EMBL" id="JARTCD010000035">
    <property type="protein sequence ID" value="KAJ8656948.1"/>
    <property type="molecule type" value="Genomic_DNA"/>
</dbReference>
<dbReference type="PANTHER" id="PTHR48045:SF31">
    <property type="entry name" value="UDP-GLYCOSYLTRANSFERASE 76B1-LIKE"/>
    <property type="match status" value="1"/>
</dbReference>
<evidence type="ECO:0000313" key="2">
    <source>
        <dbReference type="EMBL" id="KAJ8656948.1"/>
    </source>
</evidence>
<evidence type="ECO:0000256" key="1">
    <source>
        <dbReference type="ARBA" id="ARBA00022679"/>
    </source>
</evidence>
<name>A0AAD7XXU5_9FUNG</name>
<gene>
    <name evidence="2" type="ORF">O0I10_007282</name>
</gene>
<dbReference type="Pfam" id="PF00201">
    <property type="entry name" value="UDPGT"/>
    <property type="match status" value="1"/>
</dbReference>
<protein>
    <submittedName>
        <fullName evidence="2">Uncharacterized protein</fullName>
    </submittedName>
</protein>
<dbReference type="InterPro" id="IPR002213">
    <property type="entry name" value="UDP_glucos_trans"/>
</dbReference>
<dbReference type="GeneID" id="83214691"/>
<evidence type="ECO:0000313" key="3">
    <source>
        <dbReference type="Proteomes" id="UP001234581"/>
    </source>
</evidence>
<proteinExistence type="predicted"/>